<dbReference type="InterPro" id="IPR050245">
    <property type="entry name" value="PrsA_foldase"/>
</dbReference>
<feature type="chain" id="PRO_5035307169" evidence="2">
    <location>
        <begin position="25"/>
        <end position="648"/>
    </location>
</feature>
<evidence type="ECO:0000256" key="2">
    <source>
        <dbReference type="SAM" id="SignalP"/>
    </source>
</evidence>
<dbReference type="SUPFAM" id="SSF54534">
    <property type="entry name" value="FKBP-like"/>
    <property type="match status" value="2"/>
</dbReference>
<protein>
    <submittedName>
        <fullName evidence="4">Peptidyl-prolyl cis-trans isomerase</fullName>
    </submittedName>
</protein>
<feature type="signal peptide" evidence="2">
    <location>
        <begin position="1"/>
        <end position="24"/>
    </location>
</feature>
<reference evidence="4" key="1">
    <citation type="journal article" date="2014" name="Int. J. Syst. Evol. Microbiol.">
        <title>Complete genome sequence of Corynebacterium casei LMG S-19264T (=DSM 44701T), isolated from a smear-ripened cheese.</title>
        <authorList>
            <consortium name="US DOE Joint Genome Institute (JGI-PGF)"/>
            <person name="Walter F."/>
            <person name="Albersmeier A."/>
            <person name="Kalinowski J."/>
            <person name="Ruckert C."/>
        </authorList>
    </citation>
    <scope>NUCLEOTIDE SEQUENCE</scope>
    <source>
        <strain evidence="4">CGMCC 1.15448</strain>
    </source>
</reference>
<keyword evidence="2" id="KW-0732">Signal</keyword>
<evidence type="ECO:0000313" key="5">
    <source>
        <dbReference type="Proteomes" id="UP000607559"/>
    </source>
</evidence>
<dbReference type="Proteomes" id="UP000607559">
    <property type="component" value="Unassembled WGS sequence"/>
</dbReference>
<dbReference type="PANTHER" id="PTHR47245">
    <property type="entry name" value="PEPTIDYLPROLYL ISOMERASE"/>
    <property type="match status" value="1"/>
</dbReference>
<keyword evidence="1 4" id="KW-0413">Isomerase</keyword>
<dbReference type="EMBL" id="BMJC01000004">
    <property type="protein sequence ID" value="GGB12004.1"/>
    <property type="molecule type" value="Genomic_DNA"/>
</dbReference>
<dbReference type="PANTHER" id="PTHR47245:SF2">
    <property type="entry name" value="PEPTIDYL-PROLYL CIS-TRANS ISOMERASE HP_0175-RELATED"/>
    <property type="match status" value="1"/>
</dbReference>
<accession>A0A8J2XUI4</accession>
<evidence type="ECO:0000259" key="3">
    <source>
        <dbReference type="PROSITE" id="PS50198"/>
    </source>
</evidence>
<gene>
    <name evidence="4" type="ORF">GCM10011511_39510</name>
</gene>
<feature type="domain" description="PpiC" evidence="3">
    <location>
        <begin position="227"/>
        <end position="330"/>
    </location>
</feature>
<keyword evidence="1" id="KW-0697">Rotamase</keyword>
<sequence>MSIPVKTRFLIPTLLLLFVSGISAQTLFTVDHSTVSREEFLKAYSKNNTGQKATPTTYRDYLELYIRYKLKVRAAYDAQLDTLAGQRTELQNFRSQVAESYLKDETSLDRLVKEAFQRGQKDIRLSHILIQLPKNATPADTVTAYEKAMSVYAALKKGKKFGDAALQYSDDPSVKSNAGNLGYITVFTLPYTLESVAYSLAPGKFSLPCRTKGGYHIFRNDGERKSLGRIKIAQILVAYPPSATGAMQMATQHKADSIYALLQQGGDFAALARANSADNLSYQQGGELPEFGVGRYDSAFEAAAFSLDRDGAISKPIPSAFGYHILKRIARKPFPTQWDEPTAAVLKQQVLNDPRIEVSRKALLSRIEQQADFRPANISESDLWAFTDSSMRNMGFSSFRGLDYNTTLFSFSHQSYTLKEWLDYARASRGPRSGGADADKELYDRFVERMALGYYRDHLEDYNKDFAFQLTEFREGNLLFEIMQRKIWDKASTDSAGLRKYYDAHKDKYWWEASADALLFTCNNTRTAEDLKTRLQAHPIAGWRQMSDSGALAIQADSGRYELTQIPNPNKTDLTAGLYTPFSTNTADNSISFAYILNIYHERSPRNFRDARGFVINDYQTYLEDEWIAELKKKYAVKVDDAEFKKLP</sequence>
<name>A0A8J2XUI4_9BACT</name>
<organism evidence="4 5">
    <name type="scientific">Puia dinghuensis</name>
    <dbReference type="NCBI Taxonomy" id="1792502"/>
    <lineage>
        <taxon>Bacteria</taxon>
        <taxon>Pseudomonadati</taxon>
        <taxon>Bacteroidota</taxon>
        <taxon>Chitinophagia</taxon>
        <taxon>Chitinophagales</taxon>
        <taxon>Chitinophagaceae</taxon>
        <taxon>Puia</taxon>
    </lineage>
</organism>
<keyword evidence="5" id="KW-1185">Reference proteome</keyword>
<dbReference type="AlphaFoldDB" id="A0A8J2XUI4"/>
<comment type="caution">
    <text evidence="4">The sequence shown here is derived from an EMBL/GenBank/DDBJ whole genome shotgun (WGS) entry which is preliminary data.</text>
</comment>
<evidence type="ECO:0000313" key="4">
    <source>
        <dbReference type="EMBL" id="GGB12004.1"/>
    </source>
</evidence>
<dbReference type="Pfam" id="PF00639">
    <property type="entry name" value="Rotamase"/>
    <property type="match status" value="2"/>
</dbReference>
<reference evidence="4" key="2">
    <citation type="submission" date="2020-09" db="EMBL/GenBank/DDBJ databases">
        <authorList>
            <person name="Sun Q."/>
            <person name="Zhou Y."/>
        </authorList>
    </citation>
    <scope>NUCLEOTIDE SEQUENCE</scope>
    <source>
        <strain evidence="4">CGMCC 1.15448</strain>
    </source>
</reference>
<dbReference type="PROSITE" id="PS50198">
    <property type="entry name" value="PPIC_PPIASE_2"/>
    <property type="match status" value="2"/>
</dbReference>
<feature type="domain" description="PpiC" evidence="3">
    <location>
        <begin position="120"/>
        <end position="222"/>
    </location>
</feature>
<dbReference type="InterPro" id="IPR046357">
    <property type="entry name" value="PPIase_dom_sf"/>
</dbReference>
<dbReference type="InterPro" id="IPR000297">
    <property type="entry name" value="PPIase_PpiC"/>
</dbReference>
<dbReference type="GO" id="GO:0003755">
    <property type="term" value="F:peptidyl-prolyl cis-trans isomerase activity"/>
    <property type="evidence" value="ECO:0007669"/>
    <property type="project" value="UniProtKB-KW"/>
</dbReference>
<evidence type="ECO:0000256" key="1">
    <source>
        <dbReference type="PROSITE-ProRule" id="PRU00278"/>
    </source>
</evidence>
<dbReference type="RefSeq" id="WP_188934923.1">
    <property type="nucleotide sequence ID" value="NZ_BMJC01000004.1"/>
</dbReference>
<proteinExistence type="predicted"/>
<dbReference type="Gene3D" id="3.10.50.40">
    <property type="match status" value="2"/>
</dbReference>